<dbReference type="PANTHER" id="PTHR33744:SF7">
    <property type="entry name" value="PUCR FAMILY TRANSCRIPTIONAL REGULATOR"/>
    <property type="match status" value="1"/>
</dbReference>
<organism evidence="3 4">
    <name type="scientific">Nocardia nova SH22a</name>
    <dbReference type="NCBI Taxonomy" id="1415166"/>
    <lineage>
        <taxon>Bacteria</taxon>
        <taxon>Bacillati</taxon>
        <taxon>Actinomycetota</taxon>
        <taxon>Actinomycetes</taxon>
        <taxon>Mycobacteriales</taxon>
        <taxon>Nocardiaceae</taxon>
        <taxon>Nocardia</taxon>
    </lineage>
</organism>
<accession>W5TQG0</accession>
<dbReference type="InterPro" id="IPR025736">
    <property type="entry name" value="PucR_C-HTH_dom"/>
</dbReference>
<keyword evidence="4" id="KW-1185">Reference proteome</keyword>
<evidence type="ECO:0000313" key="3">
    <source>
        <dbReference type="EMBL" id="AHH21354.1"/>
    </source>
</evidence>
<dbReference type="Pfam" id="PF13556">
    <property type="entry name" value="HTH_30"/>
    <property type="match status" value="1"/>
</dbReference>
<feature type="domain" description="PucR C-terminal helix-turn-helix" evidence="2">
    <location>
        <begin position="350"/>
        <end position="407"/>
    </location>
</feature>
<dbReference type="KEGG" id="nno:NONO_c65840"/>
<dbReference type="PANTHER" id="PTHR33744">
    <property type="entry name" value="CARBOHYDRATE DIACID REGULATOR"/>
    <property type="match status" value="1"/>
</dbReference>
<evidence type="ECO:0000313" key="4">
    <source>
        <dbReference type="Proteomes" id="UP000019150"/>
    </source>
</evidence>
<protein>
    <submittedName>
        <fullName evidence="3">Putative transcriptional regulator</fullName>
    </submittedName>
</protein>
<name>W5TQG0_9NOCA</name>
<dbReference type="AlphaFoldDB" id="W5TQG0"/>
<dbReference type="Proteomes" id="UP000019150">
    <property type="component" value="Chromosome"/>
</dbReference>
<feature type="compositionally biased region" description="Low complexity" evidence="1">
    <location>
        <begin position="9"/>
        <end position="23"/>
    </location>
</feature>
<dbReference type="Gene3D" id="1.10.10.2840">
    <property type="entry name" value="PucR C-terminal helix-turn-helix domain"/>
    <property type="match status" value="1"/>
</dbReference>
<dbReference type="eggNOG" id="COG2508">
    <property type="taxonomic scope" value="Bacteria"/>
</dbReference>
<reference evidence="3 4" key="1">
    <citation type="journal article" date="2014" name="Appl. Environ. Microbiol.">
        <title>Insights into the Microbial Degradation of Rubber and Gutta-Percha by Analysis of the Complete Genome of Nocardia nova SH22a.</title>
        <authorList>
            <person name="Luo Q."/>
            <person name="Hiessl S."/>
            <person name="Poehlein A."/>
            <person name="Daniel R."/>
            <person name="Steinbuchel A."/>
        </authorList>
    </citation>
    <scope>NUCLEOTIDE SEQUENCE [LARGE SCALE GENOMIC DNA]</scope>
    <source>
        <strain evidence="3">SH22a</strain>
    </source>
</reference>
<sequence>MARHNRRMPVAVSSTSSPVSASPGIAGRLLERLPQVAERILSSGLGTTAPAADLPADHFVEVLPAIYGCAHAFLHAVEHGRDFTQDDVATLVAPVIERHAEDRLPLRMLMEAMHRSAQQVLQEAVALSTPDEVDQLVEFGSRTLELLMHINVITVEGYAAVEQSIYHPEREARRALCAALVSGQPADEQAARADTVLAEHYAVLAVQLRTDDQAAPANLLARRRIRILQHALDRIAGAAALHTFDGESAIILLPGGSGWHENTGADLATELAEQFGTDVMVAEASWTEREAVPEAAREATEIAQLARLSGRPTGVYRLDDLLLEYQLTRPGPARDRLADRIVPLRRTPHLLETLDAHLRHGSDRKAAAAEIHVHPNTFTYRLRRIAELTGTDPSDPAGSRLLAAALAVHRLRPVAAGPAPARSAVDGTC</sequence>
<dbReference type="STRING" id="1415166.NONO_c65840"/>
<dbReference type="InterPro" id="IPR042070">
    <property type="entry name" value="PucR_C-HTH_sf"/>
</dbReference>
<gene>
    <name evidence="3" type="ORF">NONO_c65840</name>
</gene>
<feature type="region of interest" description="Disordered" evidence="1">
    <location>
        <begin position="1"/>
        <end position="23"/>
    </location>
</feature>
<proteinExistence type="predicted"/>
<evidence type="ECO:0000256" key="1">
    <source>
        <dbReference type="SAM" id="MobiDB-lite"/>
    </source>
</evidence>
<dbReference type="EMBL" id="CP006850">
    <property type="protein sequence ID" value="AHH21354.1"/>
    <property type="molecule type" value="Genomic_DNA"/>
</dbReference>
<dbReference type="PATRIC" id="fig|1415166.3.peg.6764"/>
<dbReference type="HOGENOM" id="CLU_053843_0_0_11"/>
<dbReference type="InterPro" id="IPR051448">
    <property type="entry name" value="CdaR-like_regulators"/>
</dbReference>
<evidence type="ECO:0000259" key="2">
    <source>
        <dbReference type="Pfam" id="PF13556"/>
    </source>
</evidence>